<reference evidence="1 2" key="1">
    <citation type="submission" date="2019-04" db="EMBL/GenBank/DDBJ databases">
        <title>An improved genome assembly and genetic linkage map for asparagus bean, Vigna unguiculata ssp. sesquipedialis.</title>
        <authorList>
            <person name="Xia Q."/>
            <person name="Zhang R."/>
            <person name="Dong Y."/>
        </authorList>
    </citation>
    <scope>NUCLEOTIDE SEQUENCE [LARGE SCALE GENOMIC DNA]</scope>
    <source>
        <tissue evidence="1">Leaf</tissue>
    </source>
</reference>
<evidence type="ECO:0000313" key="2">
    <source>
        <dbReference type="Proteomes" id="UP000501690"/>
    </source>
</evidence>
<protein>
    <submittedName>
        <fullName evidence="1">Uncharacterized protein</fullName>
    </submittedName>
</protein>
<keyword evidence="2" id="KW-1185">Reference proteome</keyword>
<dbReference type="Proteomes" id="UP000501690">
    <property type="component" value="Linkage Group LG6"/>
</dbReference>
<organism evidence="1 2">
    <name type="scientific">Vigna unguiculata</name>
    <name type="common">Cowpea</name>
    <dbReference type="NCBI Taxonomy" id="3917"/>
    <lineage>
        <taxon>Eukaryota</taxon>
        <taxon>Viridiplantae</taxon>
        <taxon>Streptophyta</taxon>
        <taxon>Embryophyta</taxon>
        <taxon>Tracheophyta</taxon>
        <taxon>Spermatophyta</taxon>
        <taxon>Magnoliopsida</taxon>
        <taxon>eudicotyledons</taxon>
        <taxon>Gunneridae</taxon>
        <taxon>Pentapetalae</taxon>
        <taxon>rosids</taxon>
        <taxon>fabids</taxon>
        <taxon>Fabales</taxon>
        <taxon>Fabaceae</taxon>
        <taxon>Papilionoideae</taxon>
        <taxon>50 kb inversion clade</taxon>
        <taxon>NPAAA clade</taxon>
        <taxon>indigoferoid/millettioid clade</taxon>
        <taxon>Phaseoleae</taxon>
        <taxon>Vigna</taxon>
    </lineage>
</organism>
<gene>
    <name evidence="1" type="ORF">DEO72_LG6g1557</name>
</gene>
<name>A0A4D6M7G0_VIGUN</name>
<proteinExistence type="predicted"/>
<evidence type="ECO:0000313" key="1">
    <source>
        <dbReference type="EMBL" id="QCD96847.1"/>
    </source>
</evidence>
<dbReference type="AlphaFoldDB" id="A0A4D6M7G0"/>
<accession>A0A4D6M7G0</accession>
<dbReference type="EMBL" id="CP039350">
    <property type="protein sequence ID" value="QCD96847.1"/>
    <property type="molecule type" value="Genomic_DNA"/>
</dbReference>
<sequence>MASAFPGVVKVRWKLALTAVQGSASSGKWLFISFPTRLFAQDLVAGRRRWCVAVMVDAQFVVSARFCDSHEWRKMVVARRVADLLQRCGGRGADSGEDRCVGDGG</sequence>